<keyword evidence="3" id="KW-1185">Reference proteome</keyword>
<dbReference type="NCBIfam" id="TIGR03725">
    <property type="entry name" value="T6A_YeaZ"/>
    <property type="match status" value="1"/>
</dbReference>
<accession>A0A6H9WSK6</accession>
<evidence type="ECO:0000313" key="3">
    <source>
        <dbReference type="Proteomes" id="UP000431744"/>
    </source>
</evidence>
<dbReference type="Pfam" id="PF00814">
    <property type="entry name" value="TsaD"/>
    <property type="match status" value="1"/>
</dbReference>
<evidence type="ECO:0000313" key="2">
    <source>
        <dbReference type="EMBL" id="KAB1649324.1"/>
    </source>
</evidence>
<dbReference type="EMBL" id="WBJY01000001">
    <property type="protein sequence ID" value="KAB1649324.1"/>
    <property type="molecule type" value="Genomic_DNA"/>
</dbReference>
<name>A0A6H9WSK6_9MICO</name>
<dbReference type="PANTHER" id="PTHR11735:SF11">
    <property type="entry name" value="TRNA THREONYLCARBAMOYLADENOSINE BIOSYNTHESIS PROTEIN TSAB"/>
    <property type="match status" value="1"/>
</dbReference>
<dbReference type="GO" id="GO:0005829">
    <property type="term" value="C:cytosol"/>
    <property type="evidence" value="ECO:0007669"/>
    <property type="project" value="TreeGrafter"/>
</dbReference>
<dbReference type="PANTHER" id="PTHR11735">
    <property type="entry name" value="TRNA N6-ADENOSINE THREONYLCARBAMOYLTRANSFERASE"/>
    <property type="match status" value="1"/>
</dbReference>
<organism evidence="2 3">
    <name type="scientific">Pseudoclavibacter endophyticus</name>
    <dbReference type="NCBI Taxonomy" id="1778590"/>
    <lineage>
        <taxon>Bacteria</taxon>
        <taxon>Bacillati</taxon>
        <taxon>Actinomycetota</taxon>
        <taxon>Actinomycetes</taxon>
        <taxon>Micrococcales</taxon>
        <taxon>Microbacteriaceae</taxon>
        <taxon>Pseudoclavibacter</taxon>
    </lineage>
</organism>
<dbReference type="SUPFAM" id="SSF53067">
    <property type="entry name" value="Actin-like ATPase domain"/>
    <property type="match status" value="1"/>
</dbReference>
<keyword evidence="2" id="KW-0808">Transferase</keyword>
<dbReference type="InterPro" id="IPR000905">
    <property type="entry name" value="Gcp-like_dom"/>
</dbReference>
<comment type="caution">
    <text evidence="2">The sequence shown here is derived from an EMBL/GenBank/DDBJ whole genome shotgun (WGS) entry which is preliminary data.</text>
</comment>
<dbReference type="Gene3D" id="3.30.420.40">
    <property type="match status" value="1"/>
</dbReference>
<reference evidence="2 3" key="1">
    <citation type="submission" date="2019-09" db="EMBL/GenBank/DDBJ databases">
        <title>Phylogeny of genus Pseudoclavibacter and closely related genus.</title>
        <authorList>
            <person name="Li Y."/>
        </authorList>
    </citation>
    <scope>NUCLEOTIDE SEQUENCE [LARGE SCALE GENOMIC DNA]</scope>
    <source>
        <strain evidence="2 3">EGI 60007</strain>
    </source>
</reference>
<dbReference type="InterPro" id="IPR022496">
    <property type="entry name" value="T6A_TsaB"/>
</dbReference>
<dbReference type="GO" id="GO:0002949">
    <property type="term" value="P:tRNA threonylcarbamoyladenosine modification"/>
    <property type="evidence" value="ECO:0007669"/>
    <property type="project" value="InterPro"/>
</dbReference>
<dbReference type="OrthoDB" id="9809995at2"/>
<feature type="domain" description="Gcp-like" evidence="1">
    <location>
        <begin position="32"/>
        <end position="127"/>
    </location>
</feature>
<sequence length="207" mass="21397">MLLALDTSVGTDAAVVSAHGRILGQARIADGRHHAESIGGAIRDALDASGLAAQHITAVVAGMGPGPFTGLRVGVAAARAFAAARGIGVVPVASHDAIAHEWRSQHLEAAGTLLVTTDARRRELACSIYPAGWVIAAEGPVLLSPDEVDGHFTDVSHRVDGTEVSAAHLALAWLDRAALGLEPDEDRLIYLRAPDAVPSGAPKRVTR</sequence>
<evidence type="ECO:0000259" key="1">
    <source>
        <dbReference type="Pfam" id="PF00814"/>
    </source>
</evidence>
<gene>
    <name evidence="2" type="primary">tsaB</name>
    <name evidence="2" type="ORF">F8O04_03365</name>
</gene>
<dbReference type="RefSeq" id="WP_158027914.1">
    <property type="nucleotide sequence ID" value="NZ_BMHG01000001.1"/>
</dbReference>
<dbReference type="GO" id="GO:0016740">
    <property type="term" value="F:transferase activity"/>
    <property type="evidence" value="ECO:0007669"/>
    <property type="project" value="UniProtKB-KW"/>
</dbReference>
<proteinExistence type="predicted"/>
<dbReference type="InterPro" id="IPR043129">
    <property type="entry name" value="ATPase_NBD"/>
</dbReference>
<dbReference type="Proteomes" id="UP000431744">
    <property type="component" value="Unassembled WGS sequence"/>
</dbReference>
<protein>
    <submittedName>
        <fullName evidence="2">tRNA (Adenosine(37)-N6)-threonylcarbamoyltransferase complex dimerization subunit type 1 TsaB</fullName>
    </submittedName>
</protein>
<dbReference type="AlphaFoldDB" id="A0A6H9WSK6"/>